<protein>
    <recommendedName>
        <fullName evidence="4">Putative glucose-6-phosphate 1-epimerase</fullName>
        <ecNumber evidence="4">5.1.3.15</ecNumber>
    </recommendedName>
</protein>
<proteinExistence type="inferred from homology"/>
<evidence type="ECO:0000313" key="7">
    <source>
        <dbReference type="Proteomes" id="UP000198762"/>
    </source>
</evidence>
<dbReference type="GO" id="GO:0005975">
    <property type="term" value="P:carbohydrate metabolic process"/>
    <property type="evidence" value="ECO:0007669"/>
    <property type="project" value="InterPro"/>
</dbReference>
<dbReference type="AlphaFoldDB" id="A0A1I0CYK2"/>
<dbReference type="CDD" id="cd09020">
    <property type="entry name" value="D-hex-6-P-epi_like"/>
    <property type="match status" value="1"/>
</dbReference>
<evidence type="ECO:0000256" key="3">
    <source>
        <dbReference type="ARBA" id="ARBA00023235"/>
    </source>
</evidence>
<comment type="similarity">
    <text evidence="2 4">Belongs to the glucose-6-phosphate 1-epimerase family.</text>
</comment>
<comment type="catalytic activity">
    <reaction evidence="1">
        <text>alpha-D-glucose 6-phosphate = beta-D-glucose 6-phosphate</text>
        <dbReference type="Rhea" id="RHEA:16249"/>
        <dbReference type="ChEBI" id="CHEBI:58225"/>
        <dbReference type="ChEBI" id="CHEBI:58247"/>
        <dbReference type="EC" id="5.1.3.15"/>
    </reaction>
</comment>
<dbReference type="InterPro" id="IPR025532">
    <property type="entry name" value="G6P_1-epimerase"/>
</dbReference>
<dbReference type="EMBL" id="FOHZ01000006">
    <property type="protein sequence ID" value="SET24201.1"/>
    <property type="molecule type" value="Genomic_DNA"/>
</dbReference>
<evidence type="ECO:0000256" key="5">
    <source>
        <dbReference type="PIRSR" id="PIRSR016020-1"/>
    </source>
</evidence>
<dbReference type="GO" id="GO:0030246">
    <property type="term" value="F:carbohydrate binding"/>
    <property type="evidence" value="ECO:0007669"/>
    <property type="project" value="UniProtKB-UniRule"/>
</dbReference>
<accession>A0A1I0CYK2</accession>
<evidence type="ECO:0000256" key="2">
    <source>
        <dbReference type="ARBA" id="ARBA00005866"/>
    </source>
</evidence>
<dbReference type="Proteomes" id="UP000198762">
    <property type="component" value="Unassembled WGS sequence"/>
</dbReference>
<dbReference type="RefSeq" id="WP_091850261.1">
    <property type="nucleotide sequence ID" value="NZ_FOHZ01000006.1"/>
</dbReference>
<dbReference type="Gene3D" id="2.70.98.10">
    <property type="match status" value="1"/>
</dbReference>
<name>A0A1I0CYK2_9GAMM</name>
<evidence type="ECO:0000256" key="4">
    <source>
        <dbReference type="PIRNR" id="PIRNR016020"/>
    </source>
</evidence>
<reference evidence="7" key="1">
    <citation type="submission" date="2016-10" db="EMBL/GenBank/DDBJ databases">
        <authorList>
            <person name="Varghese N."/>
            <person name="Submissions S."/>
        </authorList>
    </citation>
    <scope>NUCLEOTIDE SEQUENCE [LARGE SCALE GENOMIC DNA]</scope>
    <source>
        <strain evidence="7">CGMCC 1.6489</strain>
    </source>
</reference>
<dbReference type="PANTHER" id="PTHR11122:SF13">
    <property type="entry name" value="GLUCOSE-6-PHOSPHATE 1-EPIMERASE"/>
    <property type="match status" value="1"/>
</dbReference>
<dbReference type="PIRSF" id="PIRSF016020">
    <property type="entry name" value="PHexose_mutarotase"/>
    <property type="match status" value="1"/>
</dbReference>
<dbReference type="InterPro" id="IPR008183">
    <property type="entry name" value="Aldose_1/G6P_1-epimerase"/>
</dbReference>
<keyword evidence="7" id="KW-1185">Reference proteome</keyword>
<dbReference type="Pfam" id="PF01263">
    <property type="entry name" value="Aldose_epim"/>
    <property type="match status" value="1"/>
</dbReference>
<dbReference type="EC" id="5.1.3.15" evidence="4"/>
<feature type="active site" evidence="5">
    <location>
        <position position="172"/>
    </location>
</feature>
<evidence type="ECO:0000313" key="6">
    <source>
        <dbReference type="EMBL" id="SET24201.1"/>
    </source>
</evidence>
<evidence type="ECO:0000256" key="1">
    <source>
        <dbReference type="ARBA" id="ARBA00001096"/>
    </source>
</evidence>
<gene>
    <name evidence="6" type="ORF">SAMN04487962_10629</name>
</gene>
<feature type="active site" evidence="5">
    <location>
        <position position="272"/>
    </location>
</feature>
<dbReference type="PANTHER" id="PTHR11122">
    <property type="entry name" value="APOSPORY-ASSOCIATED PROTEIN C-RELATED"/>
    <property type="match status" value="1"/>
</dbReference>
<dbReference type="OrthoDB" id="9790727at2"/>
<dbReference type="STRING" id="430453.SAMN04487962_10629"/>
<dbReference type="SUPFAM" id="SSF74650">
    <property type="entry name" value="Galactose mutarotase-like"/>
    <property type="match status" value="1"/>
</dbReference>
<dbReference type="GO" id="GO:0047938">
    <property type="term" value="F:glucose-6-phosphate 1-epimerase activity"/>
    <property type="evidence" value="ECO:0007669"/>
    <property type="project" value="UniProtKB-UniRule"/>
</dbReference>
<dbReference type="InterPro" id="IPR011013">
    <property type="entry name" value="Gal_mutarotase_sf_dom"/>
</dbReference>
<organism evidence="6 7">
    <name type="scientific">Marinobacter segnicrescens</name>
    <dbReference type="NCBI Taxonomy" id="430453"/>
    <lineage>
        <taxon>Bacteria</taxon>
        <taxon>Pseudomonadati</taxon>
        <taxon>Pseudomonadota</taxon>
        <taxon>Gammaproteobacteria</taxon>
        <taxon>Pseudomonadales</taxon>
        <taxon>Marinobacteraceae</taxon>
        <taxon>Marinobacter</taxon>
    </lineage>
</organism>
<keyword evidence="3 4" id="KW-0413">Isomerase</keyword>
<dbReference type="InterPro" id="IPR014718">
    <property type="entry name" value="GH-type_carb-bd"/>
</dbReference>
<sequence>MNHLANARHARLTRVGELDVLEISHPRFHASLALQGAHLYRFAPAGDQNWLWLSPSARFELGRSIRGGIPICWPWFGDPARNPGPVRSQLRGSDIPAHGFARTAPWSLAGFQETAEDLTLALVLEPSVNHREHWAATARAQITFRFSPSALTLELTTENNGSGALAITQALHTYLPASGIEQTTISGLEGVTYLDTLDRWQPRNQDGPVWFRGETDRIYQAAPDMTIETGERIYRLTARGSASTVVWNPGPDKARRLSDFPDNAWTSMLCVETANAADDYRELSAGQKHTLAMTLSRERRAS</sequence>